<dbReference type="PANTHER" id="PTHR43133">
    <property type="entry name" value="RNA POLYMERASE ECF-TYPE SIGMA FACTO"/>
    <property type="match status" value="1"/>
</dbReference>
<dbReference type="Proteomes" id="UP000681425">
    <property type="component" value="Chromosome"/>
</dbReference>
<dbReference type="InterPro" id="IPR007627">
    <property type="entry name" value="RNA_pol_sigma70_r2"/>
</dbReference>
<dbReference type="RefSeq" id="WP_212609062.1">
    <property type="nucleotide sequence ID" value="NZ_CP073910.1"/>
</dbReference>
<evidence type="ECO:0000256" key="3">
    <source>
        <dbReference type="ARBA" id="ARBA00023082"/>
    </source>
</evidence>
<dbReference type="InterPro" id="IPR014284">
    <property type="entry name" value="RNA_pol_sigma-70_dom"/>
</dbReference>
<keyword evidence="9" id="KW-1185">Reference proteome</keyword>
<proteinExistence type="inferred from homology"/>
<dbReference type="Gene3D" id="1.10.1740.10">
    <property type="match status" value="1"/>
</dbReference>
<dbReference type="InterPro" id="IPR013325">
    <property type="entry name" value="RNA_pol_sigma_r2"/>
</dbReference>
<evidence type="ECO:0000259" key="7">
    <source>
        <dbReference type="Pfam" id="PF08281"/>
    </source>
</evidence>
<name>A0A975K6R9_9SPHN</name>
<dbReference type="Gene3D" id="1.10.10.10">
    <property type="entry name" value="Winged helix-like DNA-binding domain superfamily/Winged helix DNA-binding domain"/>
    <property type="match status" value="1"/>
</dbReference>
<dbReference type="NCBIfam" id="NF009191">
    <property type="entry name" value="PRK12539.1"/>
    <property type="match status" value="1"/>
</dbReference>
<dbReference type="NCBIfam" id="TIGR02937">
    <property type="entry name" value="sigma70-ECF"/>
    <property type="match status" value="1"/>
</dbReference>
<dbReference type="InterPro" id="IPR013249">
    <property type="entry name" value="RNA_pol_sigma70_r4_t2"/>
</dbReference>
<dbReference type="EMBL" id="CP073910">
    <property type="protein sequence ID" value="QUT05522.1"/>
    <property type="molecule type" value="Genomic_DNA"/>
</dbReference>
<keyword evidence="3" id="KW-0731">Sigma factor</keyword>
<dbReference type="InterPro" id="IPR039425">
    <property type="entry name" value="RNA_pol_sigma-70-like"/>
</dbReference>
<dbReference type="Pfam" id="PF04542">
    <property type="entry name" value="Sigma70_r2"/>
    <property type="match status" value="1"/>
</dbReference>
<evidence type="ECO:0000313" key="8">
    <source>
        <dbReference type="EMBL" id="QUT05522.1"/>
    </source>
</evidence>
<gene>
    <name evidence="8" type="ORF">KFK14_21595</name>
</gene>
<dbReference type="KEGG" id="spph:KFK14_21595"/>
<dbReference type="GO" id="GO:0006352">
    <property type="term" value="P:DNA-templated transcription initiation"/>
    <property type="evidence" value="ECO:0007669"/>
    <property type="project" value="InterPro"/>
</dbReference>
<dbReference type="InterPro" id="IPR036388">
    <property type="entry name" value="WH-like_DNA-bd_sf"/>
</dbReference>
<dbReference type="GO" id="GO:0003677">
    <property type="term" value="F:DNA binding"/>
    <property type="evidence" value="ECO:0007669"/>
    <property type="project" value="UniProtKB-KW"/>
</dbReference>
<sequence>MKAGEDQLKQWMIGGLSGDAAAHASLLRAIVPLLRVFYQRRCGSQAEFVEDLVQEVLIAVHTRRATYDVSRPFLGWLFAIARYKMIDHFRRNGRTVAMDDIEDVALADDFEASSIARLDVDHLLDTLPAKQAHAIRATHIDGLSVAEAADRAGIGQSDIKVSVHRGIKALAARIRGDA</sequence>
<evidence type="ECO:0000256" key="5">
    <source>
        <dbReference type="ARBA" id="ARBA00023163"/>
    </source>
</evidence>
<dbReference type="SUPFAM" id="SSF88659">
    <property type="entry name" value="Sigma3 and sigma4 domains of RNA polymerase sigma factors"/>
    <property type="match status" value="1"/>
</dbReference>
<dbReference type="Pfam" id="PF08281">
    <property type="entry name" value="Sigma70_r4_2"/>
    <property type="match status" value="1"/>
</dbReference>
<protein>
    <submittedName>
        <fullName evidence="8">Sigma-70 family RNA polymerase sigma factor</fullName>
    </submittedName>
</protein>
<keyword evidence="5" id="KW-0804">Transcription</keyword>
<keyword evidence="2" id="KW-0805">Transcription regulation</keyword>
<dbReference type="GO" id="GO:0016987">
    <property type="term" value="F:sigma factor activity"/>
    <property type="evidence" value="ECO:0007669"/>
    <property type="project" value="UniProtKB-KW"/>
</dbReference>
<feature type="domain" description="RNA polymerase sigma-70 region 2" evidence="6">
    <location>
        <begin position="27"/>
        <end position="95"/>
    </location>
</feature>
<dbReference type="SUPFAM" id="SSF88946">
    <property type="entry name" value="Sigma2 domain of RNA polymerase sigma factors"/>
    <property type="match status" value="1"/>
</dbReference>
<organism evidence="8 9">
    <name type="scientific">Sphingobium phenoxybenzoativorans</name>
    <dbReference type="NCBI Taxonomy" id="1592790"/>
    <lineage>
        <taxon>Bacteria</taxon>
        <taxon>Pseudomonadati</taxon>
        <taxon>Pseudomonadota</taxon>
        <taxon>Alphaproteobacteria</taxon>
        <taxon>Sphingomonadales</taxon>
        <taxon>Sphingomonadaceae</taxon>
        <taxon>Sphingobium</taxon>
    </lineage>
</organism>
<evidence type="ECO:0000256" key="1">
    <source>
        <dbReference type="ARBA" id="ARBA00010641"/>
    </source>
</evidence>
<accession>A0A975K6R9</accession>
<dbReference type="AlphaFoldDB" id="A0A975K6R9"/>
<evidence type="ECO:0000256" key="4">
    <source>
        <dbReference type="ARBA" id="ARBA00023125"/>
    </source>
</evidence>
<evidence type="ECO:0000259" key="6">
    <source>
        <dbReference type="Pfam" id="PF04542"/>
    </source>
</evidence>
<reference evidence="8" key="1">
    <citation type="submission" date="2021-04" db="EMBL/GenBank/DDBJ databases">
        <title>Isolation of p-tert-butylphenol degrading bacteria Sphingobium phenoxybenzoativorans Tas13 from active sludge.</title>
        <authorList>
            <person name="Li Y."/>
        </authorList>
    </citation>
    <scope>NUCLEOTIDE SEQUENCE</scope>
    <source>
        <strain evidence="8">Tas13</strain>
    </source>
</reference>
<evidence type="ECO:0000256" key="2">
    <source>
        <dbReference type="ARBA" id="ARBA00023015"/>
    </source>
</evidence>
<feature type="domain" description="RNA polymerase sigma factor 70 region 4 type 2" evidence="7">
    <location>
        <begin position="118"/>
        <end position="170"/>
    </location>
</feature>
<comment type="similarity">
    <text evidence="1">Belongs to the sigma-70 factor family. ECF subfamily.</text>
</comment>
<dbReference type="PANTHER" id="PTHR43133:SF58">
    <property type="entry name" value="ECF RNA POLYMERASE SIGMA FACTOR SIGD"/>
    <property type="match status" value="1"/>
</dbReference>
<keyword evidence="4" id="KW-0238">DNA-binding</keyword>
<evidence type="ECO:0000313" key="9">
    <source>
        <dbReference type="Proteomes" id="UP000681425"/>
    </source>
</evidence>
<dbReference type="InterPro" id="IPR013324">
    <property type="entry name" value="RNA_pol_sigma_r3/r4-like"/>
</dbReference>